<evidence type="ECO:0000313" key="2">
    <source>
        <dbReference type="Proteomes" id="UP001595961"/>
    </source>
</evidence>
<dbReference type="EMBL" id="JBHSGA010000017">
    <property type="protein sequence ID" value="MFC4527241.1"/>
    <property type="molecule type" value="Genomic_DNA"/>
</dbReference>
<evidence type="ECO:0000313" key="1">
    <source>
        <dbReference type="EMBL" id="MFC4527241.1"/>
    </source>
</evidence>
<gene>
    <name evidence="1" type="ORF">ACFO5W_11415</name>
</gene>
<reference evidence="2" key="1">
    <citation type="journal article" date="2019" name="Int. J. Syst. Evol. Microbiol.">
        <title>The Global Catalogue of Microorganisms (GCM) 10K type strain sequencing project: providing services to taxonomists for standard genome sequencing and annotation.</title>
        <authorList>
            <consortium name="The Broad Institute Genomics Platform"/>
            <consortium name="The Broad Institute Genome Sequencing Center for Infectious Disease"/>
            <person name="Wu L."/>
            <person name="Ma J."/>
        </authorList>
    </citation>
    <scope>NUCLEOTIDE SEQUENCE [LARGE SCALE GENOMIC DNA]</scope>
    <source>
        <strain evidence="2">CCM 4481</strain>
    </source>
</reference>
<dbReference type="Proteomes" id="UP001595961">
    <property type="component" value="Unassembled WGS sequence"/>
</dbReference>
<protein>
    <recommendedName>
        <fullName evidence="3">ArsR family transcriptional regulator</fullName>
    </recommendedName>
</protein>
<evidence type="ECO:0008006" key="3">
    <source>
        <dbReference type="Google" id="ProtNLM"/>
    </source>
</evidence>
<comment type="caution">
    <text evidence="1">The sequence shown here is derived from an EMBL/GenBank/DDBJ whole genome shotgun (WGS) entry which is preliminary data.</text>
</comment>
<sequence>MTSFTNLDSRDLECLGWVAVGRPDLVSEASLERLRSAGLVRQPERIAESAVPLELTPAGLALIRSSDQ</sequence>
<proteinExistence type="predicted"/>
<dbReference type="RefSeq" id="WP_266149207.1">
    <property type="nucleotide sequence ID" value="NZ_CP064028.1"/>
</dbReference>
<accession>A0ABV9C2T9</accession>
<name>A0ABV9C2T9_9GAMM</name>
<organism evidence="1 2">
    <name type="scientific">Dyella halodurans</name>
    <dbReference type="NCBI Taxonomy" id="1920171"/>
    <lineage>
        <taxon>Bacteria</taxon>
        <taxon>Pseudomonadati</taxon>
        <taxon>Pseudomonadota</taxon>
        <taxon>Gammaproteobacteria</taxon>
        <taxon>Lysobacterales</taxon>
        <taxon>Rhodanobacteraceae</taxon>
        <taxon>Dyella</taxon>
    </lineage>
</organism>
<keyword evidence="2" id="KW-1185">Reference proteome</keyword>